<comment type="caution">
    <text evidence="1">The sequence shown here is derived from an EMBL/GenBank/DDBJ whole genome shotgun (WGS) entry which is preliminary data.</text>
</comment>
<organism evidence="1 2">
    <name type="scientific">Nonomuraea spiralis</name>
    <dbReference type="NCBI Taxonomy" id="46182"/>
    <lineage>
        <taxon>Bacteria</taxon>
        <taxon>Bacillati</taxon>
        <taxon>Actinomycetota</taxon>
        <taxon>Actinomycetes</taxon>
        <taxon>Streptosporangiales</taxon>
        <taxon>Streptosporangiaceae</taxon>
        <taxon>Nonomuraea</taxon>
    </lineage>
</organism>
<sequence length="41" mass="4728">MSRSNAPAPVAEWVDDLDTWRVQVVRGMDLRSRIWQATDKA</sequence>
<dbReference type="RefSeq" id="WP_268246062.1">
    <property type="nucleotide sequence ID" value="NZ_BMRC01000005.1"/>
</dbReference>
<name>A0ABV5IW81_9ACTN</name>
<accession>A0ABV5IW81</accession>
<dbReference type="EMBL" id="JBHMEI010000078">
    <property type="protein sequence ID" value="MFB9208751.1"/>
    <property type="molecule type" value="Genomic_DNA"/>
</dbReference>
<keyword evidence="2" id="KW-1185">Reference proteome</keyword>
<dbReference type="Proteomes" id="UP001589647">
    <property type="component" value="Unassembled WGS sequence"/>
</dbReference>
<evidence type="ECO:0000313" key="1">
    <source>
        <dbReference type="EMBL" id="MFB9208751.1"/>
    </source>
</evidence>
<protein>
    <submittedName>
        <fullName evidence="1">Uncharacterized protein</fullName>
    </submittedName>
</protein>
<proteinExistence type="predicted"/>
<reference evidence="1 2" key="1">
    <citation type="submission" date="2024-09" db="EMBL/GenBank/DDBJ databases">
        <authorList>
            <person name="Sun Q."/>
            <person name="Mori K."/>
        </authorList>
    </citation>
    <scope>NUCLEOTIDE SEQUENCE [LARGE SCALE GENOMIC DNA]</scope>
    <source>
        <strain evidence="1 2">CCM 3426</strain>
    </source>
</reference>
<gene>
    <name evidence="1" type="ORF">ACFFV7_46745</name>
</gene>
<evidence type="ECO:0000313" key="2">
    <source>
        <dbReference type="Proteomes" id="UP001589647"/>
    </source>
</evidence>